<reference evidence="1" key="1">
    <citation type="submission" date="2020-05" db="EMBL/GenBank/DDBJ databases">
        <authorList>
            <person name="Chiriac C."/>
            <person name="Salcher M."/>
            <person name="Ghai R."/>
            <person name="Kavagutti S V."/>
        </authorList>
    </citation>
    <scope>NUCLEOTIDE SEQUENCE</scope>
</reference>
<accession>A0A6J7IXS1</accession>
<evidence type="ECO:0000313" key="1">
    <source>
        <dbReference type="EMBL" id="CAB4935685.1"/>
    </source>
</evidence>
<organism evidence="1">
    <name type="scientific">freshwater metagenome</name>
    <dbReference type="NCBI Taxonomy" id="449393"/>
    <lineage>
        <taxon>unclassified sequences</taxon>
        <taxon>metagenomes</taxon>
        <taxon>ecological metagenomes</taxon>
    </lineage>
</organism>
<dbReference type="AntiFam" id="ANF00178">
    <property type="entry name" value="Shadow ORF (opposite dhbF)"/>
</dbReference>
<gene>
    <name evidence="1" type="ORF">UFOPK3472_04353</name>
</gene>
<proteinExistence type="predicted"/>
<dbReference type="EMBL" id="CAFBLX010000541">
    <property type="protein sequence ID" value="CAB4935685.1"/>
    <property type="molecule type" value="Genomic_DNA"/>
</dbReference>
<protein>
    <submittedName>
        <fullName evidence="1">Unannotated protein</fullName>
    </submittedName>
</protein>
<dbReference type="AlphaFoldDB" id="A0A6J7IXS1"/>
<sequence>MHQSDCLGDGLRAQQHRFDLGKLDTQTTQLHLEVGTADVLEFAVGAPTNQVAGAVETFTRLAERIGDEAIGGEIAAADIAASELNSGQVQLAGSTDRGRSKRRVEHVQTGVPDRRTDGNGHAVVAGDVVVADVDGGLGRTVEVVQLGLGELRELRGGGGRKCFATAEDEP</sequence>
<name>A0A6J7IXS1_9ZZZZ</name>